<evidence type="ECO:0000313" key="4">
    <source>
        <dbReference type="Proteomes" id="UP001552299"/>
    </source>
</evidence>
<evidence type="ECO:0000259" key="2">
    <source>
        <dbReference type="Pfam" id="PF13456"/>
    </source>
</evidence>
<comment type="caution">
    <text evidence="3">The sequence shown here is derived from an EMBL/GenBank/DDBJ whole genome shotgun (WGS) entry which is preliminary data.</text>
</comment>
<dbReference type="Pfam" id="PF13456">
    <property type="entry name" value="RVT_3"/>
    <property type="match status" value="1"/>
</dbReference>
<dbReference type="CDD" id="cd06222">
    <property type="entry name" value="RNase_H_like"/>
    <property type="match status" value="1"/>
</dbReference>
<dbReference type="InterPro" id="IPR036397">
    <property type="entry name" value="RNaseH_sf"/>
</dbReference>
<dbReference type="EMBL" id="JANQDX010000003">
    <property type="protein sequence ID" value="KAL0926692.1"/>
    <property type="molecule type" value="Genomic_DNA"/>
</dbReference>
<feature type="transmembrane region" description="Helical" evidence="1">
    <location>
        <begin position="125"/>
        <end position="150"/>
    </location>
</feature>
<dbReference type="Gene3D" id="3.30.420.10">
    <property type="entry name" value="Ribonuclease H-like superfamily/Ribonuclease H"/>
    <property type="match status" value="1"/>
</dbReference>
<feature type="domain" description="RNase H type-1" evidence="2">
    <location>
        <begin position="229"/>
        <end position="291"/>
    </location>
</feature>
<dbReference type="InterPro" id="IPR002156">
    <property type="entry name" value="RNaseH_domain"/>
</dbReference>
<dbReference type="Proteomes" id="UP001552299">
    <property type="component" value="Unassembled WGS sequence"/>
</dbReference>
<dbReference type="SUPFAM" id="SSF53098">
    <property type="entry name" value="Ribonuclease H-like"/>
    <property type="match status" value="1"/>
</dbReference>
<dbReference type="InterPro" id="IPR044730">
    <property type="entry name" value="RNase_H-like_dom_plant"/>
</dbReference>
<dbReference type="InterPro" id="IPR052929">
    <property type="entry name" value="RNase_H-like_EbsB-rel"/>
</dbReference>
<dbReference type="PANTHER" id="PTHR47074">
    <property type="entry name" value="BNAC02G40300D PROTEIN"/>
    <property type="match status" value="1"/>
</dbReference>
<gene>
    <name evidence="3" type="ORF">M5K25_002936</name>
</gene>
<accession>A0ABD0VW55</accession>
<reference evidence="3 4" key="1">
    <citation type="journal article" date="2024" name="Plant Biotechnol. J.">
        <title>Dendrobium thyrsiflorum genome and its molecular insights into genes involved in important horticultural traits.</title>
        <authorList>
            <person name="Chen B."/>
            <person name="Wang J.Y."/>
            <person name="Zheng P.J."/>
            <person name="Li K.L."/>
            <person name="Liang Y.M."/>
            <person name="Chen X.F."/>
            <person name="Zhang C."/>
            <person name="Zhao X."/>
            <person name="He X."/>
            <person name="Zhang G.Q."/>
            <person name="Liu Z.J."/>
            <person name="Xu Q."/>
        </authorList>
    </citation>
    <scope>NUCLEOTIDE SEQUENCE [LARGE SCALE GENOMIC DNA]</scope>
    <source>
        <strain evidence="3">GZMU011</strain>
    </source>
</reference>
<keyword evidence="4" id="KW-1185">Reference proteome</keyword>
<dbReference type="PANTHER" id="PTHR47074:SF75">
    <property type="entry name" value="RNASE H TYPE-1 DOMAIN-CONTAINING PROTEIN"/>
    <property type="match status" value="1"/>
</dbReference>
<dbReference type="InterPro" id="IPR012337">
    <property type="entry name" value="RNaseH-like_sf"/>
</dbReference>
<keyword evidence="1" id="KW-1133">Transmembrane helix</keyword>
<proteinExistence type="predicted"/>
<keyword evidence="1" id="KW-0812">Transmembrane</keyword>
<organism evidence="3 4">
    <name type="scientific">Dendrobium thyrsiflorum</name>
    <name type="common">Pinecone-like raceme dendrobium</name>
    <name type="synonym">Orchid</name>
    <dbReference type="NCBI Taxonomy" id="117978"/>
    <lineage>
        <taxon>Eukaryota</taxon>
        <taxon>Viridiplantae</taxon>
        <taxon>Streptophyta</taxon>
        <taxon>Embryophyta</taxon>
        <taxon>Tracheophyta</taxon>
        <taxon>Spermatophyta</taxon>
        <taxon>Magnoliopsida</taxon>
        <taxon>Liliopsida</taxon>
        <taxon>Asparagales</taxon>
        <taxon>Orchidaceae</taxon>
        <taxon>Epidendroideae</taxon>
        <taxon>Malaxideae</taxon>
        <taxon>Dendrobiinae</taxon>
        <taxon>Dendrobium</taxon>
    </lineage>
</organism>
<dbReference type="AlphaFoldDB" id="A0ABD0VW55"/>
<evidence type="ECO:0000256" key="1">
    <source>
        <dbReference type="SAM" id="Phobius"/>
    </source>
</evidence>
<evidence type="ECO:0000313" key="3">
    <source>
        <dbReference type="EMBL" id="KAL0926692.1"/>
    </source>
</evidence>
<sequence>MIVFINLELSTSFSIADDVICCRVTTMIFVVDLTTQKLVDFCLSQFQNMWLLEEGFLDIVDSNWNVELLKKFFPDNILNNIIKTPLQLDNEDFILFNKANDGKSIAIKVWLYFEDIFKLKASHTFINLGLSMLNGLLGMFFPIIVIWYLWKSRNEAKHEGIRMNVKRIIFNIKEKILFLHTGNIIKSDNFKHYLFVAHHFGIKNINTTSSNLERVIYWNMPSQGWFKINTDGSFNGNMAGCGVVVRDHLGKVIGGFAGPIFVTCAFMAELNALNYGINMCIRLGLSNTWIEILIRKRLLQPPENFFGYV</sequence>
<keyword evidence="1" id="KW-0472">Membrane</keyword>
<protein>
    <recommendedName>
        <fullName evidence="2">RNase H type-1 domain-containing protein</fullName>
    </recommendedName>
</protein>
<name>A0ABD0VW55_DENTH</name>